<dbReference type="FunFam" id="1.10.260.100:FF:000004">
    <property type="entry name" value="Putative stress-induced-phosphoprotein 1"/>
    <property type="match status" value="1"/>
</dbReference>
<dbReference type="Pfam" id="PF13374">
    <property type="entry name" value="TPR_10"/>
    <property type="match status" value="1"/>
</dbReference>
<feature type="region of interest" description="Disordered" evidence="7">
    <location>
        <begin position="197"/>
        <end position="267"/>
    </location>
</feature>
<dbReference type="GO" id="GO:0005737">
    <property type="term" value="C:cytoplasm"/>
    <property type="evidence" value="ECO:0007669"/>
    <property type="project" value="UniProtKB-SubCell"/>
</dbReference>
<dbReference type="Gene3D" id="1.25.40.10">
    <property type="entry name" value="Tetratricopeptide repeat domain"/>
    <property type="match status" value="3"/>
</dbReference>
<name>A0A1L0BZL8_9ASCO</name>
<keyword evidence="3" id="KW-0677">Repeat</keyword>
<dbReference type="GO" id="GO:0051879">
    <property type="term" value="F:Hsp90 protein binding"/>
    <property type="evidence" value="ECO:0007669"/>
    <property type="project" value="TreeGrafter"/>
</dbReference>
<dbReference type="EMBL" id="LT635768">
    <property type="protein sequence ID" value="SGZ56769.1"/>
    <property type="molecule type" value="Genomic_DNA"/>
</dbReference>
<organism evidence="9 10">
    <name type="scientific">Sungouiella intermedia</name>
    <dbReference type="NCBI Taxonomy" id="45354"/>
    <lineage>
        <taxon>Eukaryota</taxon>
        <taxon>Fungi</taxon>
        <taxon>Dikarya</taxon>
        <taxon>Ascomycota</taxon>
        <taxon>Saccharomycotina</taxon>
        <taxon>Pichiomycetes</taxon>
        <taxon>Metschnikowiaceae</taxon>
        <taxon>Sungouiella</taxon>
    </lineage>
</organism>
<proteinExistence type="predicted"/>
<dbReference type="InterPro" id="IPR019734">
    <property type="entry name" value="TPR_rpt"/>
</dbReference>
<dbReference type="Pfam" id="PF13432">
    <property type="entry name" value="TPR_16"/>
    <property type="match status" value="1"/>
</dbReference>
<dbReference type="SMART" id="SM00028">
    <property type="entry name" value="TPR"/>
    <property type="match status" value="9"/>
</dbReference>
<dbReference type="PANTHER" id="PTHR22904:SF523">
    <property type="entry name" value="STRESS-INDUCED-PHOSPHOPROTEIN 1"/>
    <property type="match status" value="1"/>
</dbReference>
<feature type="domain" description="STI1" evidence="8">
    <location>
        <begin position="541"/>
        <end position="580"/>
    </location>
</feature>
<dbReference type="Pfam" id="PF17830">
    <property type="entry name" value="STI1-HOP_DP"/>
    <property type="match status" value="2"/>
</dbReference>
<evidence type="ECO:0000256" key="1">
    <source>
        <dbReference type="ARBA" id="ARBA00004496"/>
    </source>
</evidence>
<gene>
    <name evidence="9" type="ORF">SAMEA4029009_CIC11G00000003980</name>
</gene>
<feature type="compositionally biased region" description="Basic and acidic residues" evidence="7">
    <location>
        <begin position="217"/>
        <end position="243"/>
    </location>
</feature>
<dbReference type="FunFam" id="1.25.40.10:FF:000010">
    <property type="entry name" value="Stress-induced phosphoprotein 1"/>
    <property type="match status" value="1"/>
</dbReference>
<keyword evidence="4 6" id="KW-0802">TPR repeat</keyword>
<dbReference type="InterPro" id="IPR006636">
    <property type="entry name" value="STI1_HS-bd"/>
</dbReference>
<feature type="repeat" description="TPR" evidence="6">
    <location>
        <begin position="401"/>
        <end position="434"/>
    </location>
</feature>
<feature type="repeat" description="TPR" evidence="6">
    <location>
        <begin position="341"/>
        <end position="374"/>
    </location>
</feature>
<keyword evidence="2" id="KW-0963">Cytoplasm</keyword>
<dbReference type="AlphaFoldDB" id="A0A1L0BZL8"/>
<evidence type="ECO:0000256" key="6">
    <source>
        <dbReference type="PROSITE-ProRule" id="PRU00339"/>
    </source>
</evidence>
<dbReference type="FunFam" id="1.25.40.10:FF:000027">
    <property type="entry name" value="stress-induced-phosphoprotein 1 isoform X1"/>
    <property type="match status" value="1"/>
</dbReference>
<dbReference type="PROSITE" id="PS50293">
    <property type="entry name" value="TPR_REGION"/>
    <property type="match status" value="1"/>
</dbReference>
<dbReference type="Gene3D" id="1.10.260.100">
    <property type="match status" value="2"/>
</dbReference>
<dbReference type="PROSITE" id="PS50005">
    <property type="entry name" value="TPR"/>
    <property type="match status" value="5"/>
</dbReference>
<dbReference type="InterPro" id="IPR041243">
    <property type="entry name" value="STI1/HOP_DP"/>
</dbReference>
<comment type="subunit">
    <text evidence="5">Part of a larger complex that includes HSP70, HSP90, and immunophilins.</text>
</comment>
<feature type="compositionally biased region" description="Acidic residues" evidence="7">
    <location>
        <begin position="248"/>
        <end position="257"/>
    </location>
</feature>
<sequence>MSADEYKAEGNKLFAAKEFEKAIEQFTKAIEASPAPNHVLYSNRSACYASLKVFNKALEDAEQCVDINNTWAKGYNRVGAAQYGLGNFDDARKAYSKAVELDPSNTMAQNGLMAIEQAESARNQQPDMGLGRMFSDPELITKLKNNPKTAELMKDPSLVTKLLQIQANPQAGMSTMLTDPRMMTVMAALMGIDIDMPIPEEGKSESTSAPKEQPQPAKEEPEIKKPKVEEKKPEAKTETKTETLTDSQDVEMEDADKEDTKGDKAAADAAKAEGNTLYKQRKFDEAIAQYEKAWKLYKDITYLNNRAAAEFEKGDYDAAIASCETAIEEGRAVRADYKVIAKSFARLGNCYLKKDDLEAAAKNFDKSLTEHRTPEVLSKLRATQKDIKNREALLYVDADKAEEARLEGKEYFTKGDWPNAVKAYTEMVKRAPEDARGYSNRAAALAKLMSFPDAVKDCDTAIQKDPTFIRAYIRKANAQLAMKEYSHVIETLNDAREKDLEVNAGKNVLEIDQLYNKAASQRFLAIEGETPEQTMERVSRDPEIVSILQDPVMQGILGQARENPAALQDHMRNPEVNKKIQTLIAAGVIRTR</sequence>
<feature type="repeat" description="TPR" evidence="6">
    <location>
        <begin position="267"/>
        <end position="300"/>
    </location>
</feature>
<evidence type="ECO:0000259" key="8">
    <source>
        <dbReference type="SMART" id="SM00727"/>
    </source>
</evidence>
<evidence type="ECO:0000313" key="9">
    <source>
        <dbReference type="EMBL" id="SGZ56769.1"/>
    </source>
</evidence>
<protein>
    <submittedName>
        <fullName evidence="9">CIC11C00000003980</fullName>
    </submittedName>
</protein>
<feature type="repeat" description="TPR" evidence="6">
    <location>
        <begin position="72"/>
        <end position="105"/>
    </location>
</feature>
<dbReference type="Proteomes" id="UP000182259">
    <property type="component" value="Chromosome V"/>
</dbReference>
<dbReference type="FunFam" id="1.10.260.100:FF:000002">
    <property type="entry name" value="Stress-induced-phosphoprotein 1 (Hsp70/Hsp90-organizing)"/>
    <property type="match status" value="1"/>
</dbReference>
<dbReference type="FunFam" id="1.25.40.10:FF:000020">
    <property type="entry name" value="Stress-induced phosphoprotein 1"/>
    <property type="match status" value="1"/>
</dbReference>
<dbReference type="SMART" id="SM00727">
    <property type="entry name" value="STI1"/>
    <property type="match status" value="2"/>
</dbReference>
<dbReference type="SUPFAM" id="SSF48452">
    <property type="entry name" value="TPR-like"/>
    <property type="match status" value="3"/>
</dbReference>
<dbReference type="PANTHER" id="PTHR22904">
    <property type="entry name" value="TPR REPEAT CONTAINING PROTEIN"/>
    <property type="match status" value="1"/>
</dbReference>
<comment type="subcellular location">
    <subcellularLocation>
        <location evidence="1">Cytoplasm</location>
    </subcellularLocation>
</comment>
<evidence type="ECO:0000256" key="7">
    <source>
        <dbReference type="SAM" id="MobiDB-lite"/>
    </source>
</evidence>
<feature type="domain" description="STI1" evidence="8">
    <location>
        <begin position="136"/>
        <end position="175"/>
    </location>
</feature>
<dbReference type="Pfam" id="PF00515">
    <property type="entry name" value="TPR_1"/>
    <property type="match status" value="1"/>
</dbReference>
<feature type="repeat" description="TPR" evidence="6">
    <location>
        <begin position="3"/>
        <end position="36"/>
    </location>
</feature>
<accession>A0A1L0BZL8</accession>
<dbReference type="InterPro" id="IPR011990">
    <property type="entry name" value="TPR-like_helical_dom_sf"/>
</dbReference>
<dbReference type="GO" id="GO:0042030">
    <property type="term" value="F:ATPase inhibitor activity"/>
    <property type="evidence" value="ECO:0007669"/>
    <property type="project" value="UniProtKB-ARBA"/>
</dbReference>
<evidence type="ECO:0000256" key="4">
    <source>
        <dbReference type="ARBA" id="ARBA00022803"/>
    </source>
</evidence>
<evidence type="ECO:0000256" key="3">
    <source>
        <dbReference type="ARBA" id="ARBA00022737"/>
    </source>
</evidence>
<evidence type="ECO:0000256" key="2">
    <source>
        <dbReference type="ARBA" id="ARBA00022490"/>
    </source>
</evidence>
<evidence type="ECO:0000313" key="10">
    <source>
        <dbReference type="Proteomes" id="UP000182259"/>
    </source>
</evidence>
<reference evidence="10" key="1">
    <citation type="submission" date="2016-10" db="EMBL/GenBank/DDBJ databases">
        <authorList>
            <person name="Geijer C."/>
            <person name="Jareborg N."/>
            <person name="Dainat J."/>
        </authorList>
    </citation>
    <scope>NUCLEOTIDE SEQUENCE [LARGE SCALE GENOMIC DNA]</scope>
    <source>
        <strain evidence="10">PYCC 4715</strain>
    </source>
</reference>
<dbReference type="Pfam" id="PF13424">
    <property type="entry name" value="TPR_12"/>
    <property type="match status" value="1"/>
</dbReference>
<evidence type="ECO:0000256" key="5">
    <source>
        <dbReference type="ARBA" id="ARBA00064323"/>
    </source>
</evidence>